<comment type="similarity">
    <text evidence="1 9">Belongs to the GHMP kinase family. IspE subfamily.</text>
</comment>
<evidence type="ECO:0000256" key="8">
    <source>
        <dbReference type="ARBA" id="ARBA00032554"/>
    </source>
</evidence>
<dbReference type="GO" id="GO:0005524">
    <property type="term" value="F:ATP binding"/>
    <property type="evidence" value="ECO:0007669"/>
    <property type="project" value="UniProtKB-UniRule"/>
</dbReference>
<dbReference type="Gene3D" id="3.30.230.10">
    <property type="match status" value="1"/>
</dbReference>
<dbReference type="PANTHER" id="PTHR43527:SF2">
    <property type="entry name" value="4-DIPHOSPHOCYTIDYL-2-C-METHYL-D-ERYTHRITOL KINASE, CHLOROPLASTIC"/>
    <property type="match status" value="1"/>
</dbReference>
<evidence type="ECO:0000256" key="7">
    <source>
        <dbReference type="ARBA" id="ARBA00022840"/>
    </source>
</evidence>
<dbReference type="SUPFAM" id="SSF55060">
    <property type="entry name" value="GHMP Kinase, C-terminal domain"/>
    <property type="match status" value="1"/>
</dbReference>
<dbReference type="Pfam" id="PF00288">
    <property type="entry name" value="GHMP_kinases_N"/>
    <property type="match status" value="1"/>
</dbReference>
<evidence type="ECO:0000256" key="2">
    <source>
        <dbReference type="ARBA" id="ARBA00012052"/>
    </source>
</evidence>
<evidence type="ECO:0000256" key="5">
    <source>
        <dbReference type="ARBA" id="ARBA00022741"/>
    </source>
</evidence>
<dbReference type="EMBL" id="CP048222">
    <property type="protein sequence ID" value="QHT70295.1"/>
    <property type="molecule type" value="Genomic_DNA"/>
</dbReference>
<dbReference type="RefSeq" id="WP_162446276.1">
    <property type="nucleotide sequence ID" value="NZ_CP048222.1"/>
</dbReference>
<feature type="active site" evidence="9">
    <location>
        <position position="8"/>
    </location>
</feature>
<dbReference type="InterPro" id="IPR020568">
    <property type="entry name" value="Ribosomal_Su5_D2-typ_SF"/>
</dbReference>
<evidence type="ECO:0000256" key="4">
    <source>
        <dbReference type="ARBA" id="ARBA00022679"/>
    </source>
</evidence>
<protein>
    <recommendedName>
        <fullName evidence="3 9">4-diphosphocytidyl-2-C-methyl-D-erythritol kinase</fullName>
        <shortName evidence="9">CMK</shortName>
        <ecNumber evidence="2 9">2.7.1.148</ecNumber>
    </recommendedName>
    <alternativeName>
        <fullName evidence="8 9">4-(cytidine-5'-diphospho)-2-C-methyl-D-erythritol kinase</fullName>
    </alternativeName>
</protein>
<comment type="pathway">
    <text evidence="9">Isoprenoid biosynthesis; isopentenyl diphosphate biosynthesis via DXP pathway; isopentenyl diphosphate from 1-deoxy-D-xylulose 5-phosphate: step 3/6.</text>
</comment>
<feature type="binding site" evidence="9">
    <location>
        <begin position="90"/>
        <end position="100"/>
    </location>
    <ligand>
        <name>ATP</name>
        <dbReference type="ChEBI" id="CHEBI:30616"/>
    </ligand>
</feature>
<dbReference type="InterPro" id="IPR004424">
    <property type="entry name" value="IspE"/>
</dbReference>
<proteinExistence type="inferred from homology"/>
<dbReference type="NCBIfam" id="TIGR00154">
    <property type="entry name" value="ispE"/>
    <property type="match status" value="1"/>
</dbReference>
<dbReference type="EC" id="2.7.1.148" evidence="2 9"/>
<dbReference type="KEGG" id="rhoz:GXP67_28405"/>
<evidence type="ECO:0000256" key="1">
    <source>
        <dbReference type="ARBA" id="ARBA00009684"/>
    </source>
</evidence>
<name>A0A6C0GQE4_9BACT</name>
<dbReference type="SUPFAM" id="SSF54211">
    <property type="entry name" value="Ribosomal protein S5 domain 2-like"/>
    <property type="match status" value="1"/>
</dbReference>
<dbReference type="Pfam" id="PF08544">
    <property type="entry name" value="GHMP_kinases_C"/>
    <property type="match status" value="1"/>
</dbReference>
<accession>A0A6C0GQE4</accession>
<dbReference type="PANTHER" id="PTHR43527">
    <property type="entry name" value="4-DIPHOSPHOCYTIDYL-2-C-METHYL-D-ERYTHRITOL KINASE, CHLOROPLASTIC"/>
    <property type="match status" value="1"/>
</dbReference>
<dbReference type="Proteomes" id="UP000480178">
    <property type="component" value="Chromosome"/>
</dbReference>
<keyword evidence="9" id="KW-0414">Isoprene biosynthesis</keyword>
<dbReference type="InterPro" id="IPR006204">
    <property type="entry name" value="GHMP_kinase_N_dom"/>
</dbReference>
<dbReference type="InterPro" id="IPR013750">
    <property type="entry name" value="GHMP_kinase_C_dom"/>
</dbReference>
<comment type="function">
    <text evidence="9">Catalyzes the phosphorylation of the position 2 hydroxy group of 4-diphosphocytidyl-2C-methyl-D-erythritol.</text>
</comment>
<evidence type="ECO:0000256" key="3">
    <source>
        <dbReference type="ARBA" id="ARBA00017473"/>
    </source>
</evidence>
<dbReference type="InterPro" id="IPR036554">
    <property type="entry name" value="GHMP_kinase_C_sf"/>
</dbReference>
<reference evidence="12 13" key="1">
    <citation type="submission" date="2020-01" db="EMBL/GenBank/DDBJ databases">
        <authorList>
            <person name="Kim M.K."/>
        </authorList>
    </citation>
    <scope>NUCLEOTIDE SEQUENCE [LARGE SCALE GENOMIC DNA]</scope>
    <source>
        <strain evidence="12 13">172606-1</strain>
    </source>
</reference>
<evidence type="ECO:0000259" key="11">
    <source>
        <dbReference type="Pfam" id="PF08544"/>
    </source>
</evidence>
<evidence type="ECO:0000256" key="9">
    <source>
        <dbReference type="HAMAP-Rule" id="MF_00061"/>
    </source>
</evidence>
<evidence type="ECO:0000313" key="12">
    <source>
        <dbReference type="EMBL" id="QHT70295.1"/>
    </source>
</evidence>
<sequence>MVTFPNAKINLGLYVTEKRPDGFHNIESCFYPVQWTDILEIIPAQGFAFSSTGIAIPGDPATNLCAKAYHLMQKDHSLPPVHIHLHKTIPIGAGLGGGSADGAFTIKVLNSLFNLGLQTPEMEAYARPLGSDCAFFIRNEPVYCFGKGDQFEDIQVDLSQYFIVLVNPQVHVGTAEAYAGIIPKQPEYAVKETLALPIQNWKYRLSNDFETTVCAKYPVIRDIKNTLYAQGALYASMSGSGSTVYGIFEKEKDVTGIFPPNFMIWQGKLG</sequence>
<comment type="catalytic activity">
    <reaction evidence="9">
        <text>4-CDP-2-C-methyl-D-erythritol + ATP = 4-CDP-2-C-methyl-D-erythritol 2-phosphate + ADP + H(+)</text>
        <dbReference type="Rhea" id="RHEA:18437"/>
        <dbReference type="ChEBI" id="CHEBI:15378"/>
        <dbReference type="ChEBI" id="CHEBI:30616"/>
        <dbReference type="ChEBI" id="CHEBI:57823"/>
        <dbReference type="ChEBI" id="CHEBI:57919"/>
        <dbReference type="ChEBI" id="CHEBI:456216"/>
        <dbReference type="EC" id="2.7.1.148"/>
    </reaction>
</comment>
<keyword evidence="13" id="KW-1185">Reference proteome</keyword>
<evidence type="ECO:0000256" key="6">
    <source>
        <dbReference type="ARBA" id="ARBA00022777"/>
    </source>
</evidence>
<dbReference type="InterPro" id="IPR014721">
    <property type="entry name" value="Ribsml_uS5_D2-typ_fold_subgr"/>
</dbReference>
<keyword evidence="6 9" id="KW-0418">Kinase</keyword>
<dbReference type="GO" id="GO:0019288">
    <property type="term" value="P:isopentenyl diphosphate biosynthetic process, methylerythritol 4-phosphate pathway"/>
    <property type="evidence" value="ECO:0007669"/>
    <property type="project" value="UniProtKB-UniRule"/>
</dbReference>
<evidence type="ECO:0000313" key="13">
    <source>
        <dbReference type="Proteomes" id="UP000480178"/>
    </source>
</evidence>
<dbReference type="GO" id="GO:0050515">
    <property type="term" value="F:4-(cytidine 5'-diphospho)-2-C-methyl-D-erythritol kinase activity"/>
    <property type="evidence" value="ECO:0007669"/>
    <property type="project" value="UniProtKB-UniRule"/>
</dbReference>
<keyword evidence="7 9" id="KW-0067">ATP-binding</keyword>
<feature type="active site" evidence="9">
    <location>
        <position position="132"/>
    </location>
</feature>
<dbReference type="Gene3D" id="3.30.70.890">
    <property type="entry name" value="GHMP kinase, C-terminal domain"/>
    <property type="match status" value="1"/>
</dbReference>
<dbReference type="UniPathway" id="UPA00056">
    <property type="reaction ID" value="UER00094"/>
</dbReference>
<dbReference type="GO" id="GO:0016114">
    <property type="term" value="P:terpenoid biosynthetic process"/>
    <property type="evidence" value="ECO:0007669"/>
    <property type="project" value="UniProtKB-UniRule"/>
</dbReference>
<gene>
    <name evidence="9" type="primary">ispE</name>
    <name evidence="12" type="ORF">GXP67_28405</name>
</gene>
<feature type="domain" description="GHMP kinase N-terminal" evidence="10">
    <location>
        <begin position="63"/>
        <end position="137"/>
    </location>
</feature>
<evidence type="ECO:0000259" key="10">
    <source>
        <dbReference type="Pfam" id="PF00288"/>
    </source>
</evidence>
<feature type="domain" description="GHMP kinase C-terminal" evidence="11">
    <location>
        <begin position="215"/>
        <end position="254"/>
    </location>
</feature>
<keyword evidence="4 9" id="KW-0808">Transferase</keyword>
<dbReference type="AlphaFoldDB" id="A0A6C0GQE4"/>
<dbReference type="HAMAP" id="MF_00061">
    <property type="entry name" value="IspE"/>
    <property type="match status" value="1"/>
</dbReference>
<organism evidence="12 13">
    <name type="scientific">Rhodocytophaga rosea</name>
    <dbReference type="NCBI Taxonomy" id="2704465"/>
    <lineage>
        <taxon>Bacteria</taxon>
        <taxon>Pseudomonadati</taxon>
        <taxon>Bacteroidota</taxon>
        <taxon>Cytophagia</taxon>
        <taxon>Cytophagales</taxon>
        <taxon>Rhodocytophagaceae</taxon>
        <taxon>Rhodocytophaga</taxon>
    </lineage>
</organism>
<keyword evidence="5 9" id="KW-0547">Nucleotide-binding</keyword>
<dbReference type="PIRSF" id="PIRSF010376">
    <property type="entry name" value="IspE"/>
    <property type="match status" value="1"/>
</dbReference>